<dbReference type="SUPFAM" id="SSF48403">
    <property type="entry name" value="Ankyrin repeat"/>
    <property type="match status" value="2"/>
</dbReference>
<dbReference type="VEuPathDB" id="GiardiaDB:DHA2_151867"/>
<reference evidence="5" key="1">
    <citation type="submission" date="2012-02" db="EMBL/GenBank/DDBJ databases">
        <title>Genome sequencing of Giardia lamblia Genotypes A2 and B isolates (DH and GS) and comparative analysis with the genomes of Genotypes A1 and E (WB and Pig).</title>
        <authorList>
            <person name="Adam R."/>
            <person name="Dahlstrom E."/>
            <person name="Martens C."/>
            <person name="Bruno D."/>
            <person name="Barbian K."/>
            <person name="Porcella S.F."/>
            <person name="Nash T."/>
        </authorList>
    </citation>
    <scope>NUCLEOTIDE SEQUENCE</scope>
    <source>
        <strain evidence="5">DH</strain>
    </source>
</reference>
<keyword evidence="4" id="KW-0418">Kinase</keyword>
<comment type="caution">
    <text evidence="4">The sequence shown here is derived from an EMBL/GenBank/DDBJ whole genome shotgun (WGS) entry which is preliminary data.</text>
</comment>
<evidence type="ECO:0000256" key="2">
    <source>
        <dbReference type="SAM" id="Coils"/>
    </source>
</evidence>
<feature type="region of interest" description="Disordered" evidence="3">
    <location>
        <begin position="439"/>
        <end position="488"/>
    </location>
</feature>
<dbReference type="VEuPathDB" id="GiardiaDB:GL50581_600"/>
<feature type="repeat" description="ANK" evidence="1">
    <location>
        <begin position="1330"/>
        <end position="1362"/>
    </location>
</feature>
<keyword evidence="1" id="KW-0040">ANK repeat</keyword>
<keyword evidence="4" id="KW-0808">Transferase</keyword>
<feature type="compositionally biased region" description="Polar residues" evidence="3">
    <location>
        <begin position="473"/>
        <end position="483"/>
    </location>
</feature>
<evidence type="ECO:0000313" key="5">
    <source>
        <dbReference type="Proteomes" id="UP000018320"/>
    </source>
</evidence>
<protein>
    <submittedName>
        <fullName evidence="4">Serine/threonine protein kinase</fullName>
    </submittedName>
</protein>
<organism evidence="4 5">
    <name type="scientific">Giardia intestinalis</name>
    <name type="common">Giardia lamblia</name>
    <dbReference type="NCBI Taxonomy" id="5741"/>
    <lineage>
        <taxon>Eukaryota</taxon>
        <taxon>Metamonada</taxon>
        <taxon>Diplomonadida</taxon>
        <taxon>Hexamitidae</taxon>
        <taxon>Giardiinae</taxon>
        <taxon>Giardia</taxon>
    </lineage>
</organism>
<dbReference type="Pfam" id="PF12796">
    <property type="entry name" value="Ank_2"/>
    <property type="match status" value="3"/>
</dbReference>
<keyword evidence="4" id="KW-0723">Serine/threonine-protein kinase</keyword>
<dbReference type="PROSITE" id="PS50088">
    <property type="entry name" value="ANK_REPEAT"/>
    <property type="match status" value="1"/>
</dbReference>
<name>V6TAQ5_GIAIN</name>
<dbReference type="EMBL" id="AHGT01000061">
    <property type="protein sequence ID" value="ESU35973.1"/>
    <property type="molecule type" value="Genomic_DNA"/>
</dbReference>
<feature type="region of interest" description="Disordered" evidence="3">
    <location>
        <begin position="827"/>
        <end position="857"/>
    </location>
</feature>
<feature type="region of interest" description="Disordered" evidence="3">
    <location>
        <begin position="776"/>
        <end position="800"/>
    </location>
</feature>
<dbReference type="InterPro" id="IPR002110">
    <property type="entry name" value="Ankyrin_rpt"/>
</dbReference>
<dbReference type="InterPro" id="IPR036770">
    <property type="entry name" value="Ankyrin_rpt-contain_sf"/>
</dbReference>
<dbReference type="VEuPathDB" id="GiardiaDB:GL50803_0015972"/>
<dbReference type="VEuPathDB" id="GiardiaDB:QR46_2006"/>
<dbReference type="PROSITE" id="PS50297">
    <property type="entry name" value="ANK_REP_REGION"/>
    <property type="match status" value="1"/>
</dbReference>
<evidence type="ECO:0000256" key="1">
    <source>
        <dbReference type="PROSITE-ProRule" id="PRU00023"/>
    </source>
</evidence>
<evidence type="ECO:0000256" key="3">
    <source>
        <dbReference type="SAM" id="MobiDB-lite"/>
    </source>
</evidence>
<dbReference type="GO" id="GO:0004674">
    <property type="term" value="F:protein serine/threonine kinase activity"/>
    <property type="evidence" value="ECO:0007669"/>
    <property type="project" value="UniProtKB-KW"/>
</dbReference>
<dbReference type="PANTHER" id="PTHR24120:SF4">
    <property type="entry name" value="GH07239P"/>
    <property type="match status" value="1"/>
</dbReference>
<gene>
    <name evidence="4" type="ORF">DHA2_151867</name>
</gene>
<dbReference type="Pfam" id="PF00023">
    <property type="entry name" value="Ank"/>
    <property type="match status" value="1"/>
</dbReference>
<proteinExistence type="predicted"/>
<feature type="compositionally biased region" description="Low complexity" evidence="3">
    <location>
        <begin position="781"/>
        <end position="795"/>
    </location>
</feature>
<dbReference type="SMART" id="SM00248">
    <property type="entry name" value="ANK"/>
    <property type="match status" value="11"/>
</dbReference>
<dbReference type="PANTHER" id="PTHR24120">
    <property type="entry name" value="GH07239P"/>
    <property type="match status" value="1"/>
</dbReference>
<dbReference type="Proteomes" id="UP000018320">
    <property type="component" value="Unassembled WGS sequence"/>
</dbReference>
<sequence length="1382" mass="151814">MRAFGDTDSEQISLCSLLPYDVVSSSLNFRVLCTDKGVTKKSMSSDGSDTWFTAISKGDVQKVRELIDTHSGTVTDNGETGLMVAVRSGNLDCVKLLASIESGHLSPEGYTALSLAAAANSALVCEALVCFEAEHKLPHGSNALIIAAKHGALASIRVLIKHIDASLADMNGLTALDYAVQRNYSKCALALLSTNRFTIAEIEKSLLSASAGEYSETIRVITNALRLKYSKRQKDDELVEISSKFVNQAAVLVRLQAENASLKATADWLKLQHLDISSTTPTNSDALPLDTTVTELKHCILRQSNKICALETRIAQMREGLLVISLELDDYELDMSAVRLREAEIRRLKANLSKSIDNPIEVKNSSLLDNLADYYVDDFNCPQRNNYQLSDMDDSISDISIPGSRPNSTARVPPDDLKSVESNSIIEFLDSVRERAAKGKTLQRTQDSPLRFSRQKDPDAFTTQMRGKKSCSEEPNYTTTQSRQADESDIGILQQEVVDLRSILEKYETDRLAKSFVHGSPATDLLANSVLGDPQSFRLAESLRKTMSPGLFDGRARSYQPTSKPKERRLSISVLSGINYDPVATENVINQAIDNMDSGSFTDSLTREHTSVSASALKSKIEHLKERMQHIKKPPRAITTISEAPELDSKGTKMPEKTIIKEAVSSVITLANQPAHSVLEDFIALDRYKQAFYEKTLTNMEAYLITVELKMKSLVKLAKRIFIQSETITSDADSVTSSYDVETVPNHLADGNLEGDVMHHIERLYDLMKRAENKLLPGVPSSSSQSKLSDHSSASDPHANFEHPQLQARTYQSSSEAHVNGIPEVVAPLPRAPSAHILSPTGDSRSEETSDGIVPSFETFSDTHSLLTSQHSDHPSLAHQTEALLSDLKDKTSLINKLSDELAEREALIVQLSNTDNTICSKLEEKIKTLGEDLQRQLEKNRELETQLAKSNDLSTFLVQLEYRQLAYEYILHLLVSDPSVSFKASLAFNSAVIPDASSLSAELAKLLISKNLLKMSECSAVLQTSLKPLLDLIPSVMDKSVQDAPFLCEIISQELENDAIEPTLLPVIDHRPHSPDSHLITESFIRQENADYFHLNHDNNTPLMNAVLAENITAVRGLLHYARQINNKGETALMLAIPTRNEEIIHMLIGLEAGHVCSNGDSALLRCLRLGEFKLAELLTDDEGVRITGTSYQGMEGENRPPEILNAASDGDIVKVWSLLPYQKRMTDATGRTSLMLAADAGNISLVKLLCTHECQMRDTSGRTALMIAAANNQVDAALCLLPSEAGMQSNDGKTALMYAAAHNSLDCLKALAPHESGRKAIKEDGSGLGYTALMVAANKGHIDAIRLLLPYEQDLRDKKGRSAAEYAKSEVAKNEFTQNS</sequence>
<keyword evidence="2" id="KW-0175">Coiled coil</keyword>
<evidence type="ECO:0000313" key="4">
    <source>
        <dbReference type="EMBL" id="ESU35973.1"/>
    </source>
</evidence>
<feature type="coiled-coil region" evidence="2">
    <location>
        <begin position="895"/>
        <end position="954"/>
    </location>
</feature>
<dbReference type="Gene3D" id="1.25.40.20">
    <property type="entry name" value="Ankyrin repeat-containing domain"/>
    <property type="match status" value="4"/>
</dbReference>
<feature type="region of interest" description="Disordered" evidence="3">
    <location>
        <begin position="392"/>
        <end position="417"/>
    </location>
</feature>
<reference evidence="4 5" key="2">
    <citation type="journal article" date="2013" name="Genome Biol. Evol.">
        <title>Genome sequencing of Giardia lamblia genotypes A2 and B isolates (DH and GS) and comparative analysis with the genomes of genotypes A1 and E (WB and Pig).</title>
        <authorList>
            <person name="Adam R.D."/>
            <person name="Dahlstrom E.W."/>
            <person name="Martens C.A."/>
            <person name="Bruno D.P."/>
            <person name="Barbian K.D."/>
            <person name="Ricklefs S.M."/>
            <person name="Hernandez M.M."/>
            <person name="Narla N.P."/>
            <person name="Patel R.B."/>
            <person name="Porcella S.F."/>
            <person name="Nash T.E."/>
        </authorList>
    </citation>
    <scope>NUCLEOTIDE SEQUENCE [LARGE SCALE GENOMIC DNA]</scope>
    <source>
        <strain evidence="4 5">DH</strain>
    </source>
</reference>
<accession>V6TAQ5</accession>